<dbReference type="AlphaFoldDB" id="A0A8X7TFQ9"/>
<evidence type="ECO:0000313" key="2">
    <source>
        <dbReference type="Proteomes" id="UP000886595"/>
    </source>
</evidence>
<sequence length="237" mass="26840">MKLYVAKVWVLNFKQFKSSILPVMMPLAFLHPILAAKKEMITAVSWIPKGAPKVMPDDAEPHSKEKINELSRMAPSRKGEFFCISCLYYTFSINHPLICGYMDSICYLSDIDEDGNGMECEIHNAGTDKLSFTSIASFMVWMRTRFSRLSVCPFVVLGVISHTATPSEEIARMIKQKLVETAHSSLSGAVPDFDGRKNIYSPVEFQEDRLELFAYLPISSCNTLIKCLTCVRSYLRR</sequence>
<accession>A0A8X7TFQ9</accession>
<gene>
    <name evidence="1" type="ORF">Bca52824_090865</name>
</gene>
<keyword evidence="2" id="KW-1185">Reference proteome</keyword>
<name>A0A8X7TFQ9_BRACI</name>
<protein>
    <submittedName>
        <fullName evidence="1">Uncharacterized protein</fullName>
    </submittedName>
</protein>
<dbReference type="OrthoDB" id="1732793at2759"/>
<dbReference type="EMBL" id="JAAMPC010001582">
    <property type="protein sequence ID" value="KAG2240375.1"/>
    <property type="molecule type" value="Genomic_DNA"/>
</dbReference>
<organism evidence="1 2">
    <name type="scientific">Brassica carinata</name>
    <name type="common">Ethiopian mustard</name>
    <name type="synonym">Abyssinian cabbage</name>
    <dbReference type="NCBI Taxonomy" id="52824"/>
    <lineage>
        <taxon>Eukaryota</taxon>
        <taxon>Viridiplantae</taxon>
        <taxon>Streptophyta</taxon>
        <taxon>Embryophyta</taxon>
        <taxon>Tracheophyta</taxon>
        <taxon>Spermatophyta</taxon>
        <taxon>Magnoliopsida</taxon>
        <taxon>eudicotyledons</taxon>
        <taxon>Gunneridae</taxon>
        <taxon>Pentapetalae</taxon>
        <taxon>rosids</taxon>
        <taxon>malvids</taxon>
        <taxon>Brassicales</taxon>
        <taxon>Brassicaceae</taxon>
        <taxon>Brassiceae</taxon>
        <taxon>Brassica</taxon>
    </lineage>
</organism>
<dbReference type="Proteomes" id="UP000886595">
    <property type="component" value="Unassembled WGS sequence"/>
</dbReference>
<reference evidence="1 2" key="1">
    <citation type="submission" date="2020-02" db="EMBL/GenBank/DDBJ databases">
        <authorList>
            <person name="Ma Q."/>
            <person name="Huang Y."/>
            <person name="Song X."/>
            <person name="Pei D."/>
        </authorList>
    </citation>
    <scope>NUCLEOTIDE SEQUENCE [LARGE SCALE GENOMIC DNA]</scope>
    <source>
        <strain evidence="1">Sxm20200214</strain>
        <tissue evidence="1">Leaf</tissue>
    </source>
</reference>
<comment type="caution">
    <text evidence="1">The sequence shown here is derived from an EMBL/GenBank/DDBJ whole genome shotgun (WGS) entry which is preliminary data.</text>
</comment>
<evidence type="ECO:0000313" key="1">
    <source>
        <dbReference type="EMBL" id="KAG2240375.1"/>
    </source>
</evidence>
<proteinExistence type="predicted"/>